<protein>
    <submittedName>
        <fullName evidence="1">Uncharacterized protein</fullName>
    </submittedName>
</protein>
<name>A0AAV7TSR2_PLEWA</name>
<reference evidence="1" key="1">
    <citation type="journal article" date="2022" name="bioRxiv">
        <title>Sequencing and chromosome-scale assembly of the giantPleurodeles waltlgenome.</title>
        <authorList>
            <person name="Brown T."/>
            <person name="Elewa A."/>
            <person name="Iarovenko S."/>
            <person name="Subramanian E."/>
            <person name="Araus A.J."/>
            <person name="Petzold A."/>
            <person name="Susuki M."/>
            <person name="Suzuki K.-i.T."/>
            <person name="Hayashi T."/>
            <person name="Toyoda A."/>
            <person name="Oliveira C."/>
            <person name="Osipova E."/>
            <person name="Leigh N.D."/>
            <person name="Simon A."/>
            <person name="Yun M.H."/>
        </authorList>
    </citation>
    <scope>NUCLEOTIDE SEQUENCE</scope>
    <source>
        <strain evidence="1">20211129_DDA</strain>
        <tissue evidence="1">Liver</tissue>
    </source>
</reference>
<evidence type="ECO:0000313" key="2">
    <source>
        <dbReference type="Proteomes" id="UP001066276"/>
    </source>
</evidence>
<keyword evidence="2" id="KW-1185">Reference proteome</keyword>
<dbReference type="AlphaFoldDB" id="A0AAV7TSR2"/>
<dbReference type="Proteomes" id="UP001066276">
    <property type="component" value="Chromosome 3_2"/>
</dbReference>
<comment type="caution">
    <text evidence="1">The sequence shown here is derived from an EMBL/GenBank/DDBJ whole genome shotgun (WGS) entry which is preliminary data.</text>
</comment>
<sequence>MGCSGSAAGAAGAAGQGNQCDVDGAISWPCMAHGSGIWLKYWLDMAPQRLVAQWEKMSGWGAGERKGAQRHSSFWGNNKEWSWGWRQLLLAMLGSQAGAKATVSGAAVDSGRAQCGLDAPSRREDRALCGQPGGIMGQGVHRQKKIRRGLAGAVGGKAVSNLLQAGIWLRQPASADHLGGSLAALKNSLDLIVFHTLMAQNQWQDQFGPGRAVYDGVGDNMVLDYEGEGLVEGELVENEVPVGTERRWWQPQSS</sequence>
<dbReference type="EMBL" id="JANPWB010000006">
    <property type="protein sequence ID" value="KAJ1179725.1"/>
    <property type="molecule type" value="Genomic_DNA"/>
</dbReference>
<accession>A0AAV7TSR2</accession>
<organism evidence="1 2">
    <name type="scientific">Pleurodeles waltl</name>
    <name type="common">Iberian ribbed newt</name>
    <dbReference type="NCBI Taxonomy" id="8319"/>
    <lineage>
        <taxon>Eukaryota</taxon>
        <taxon>Metazoa</taxon>
        <taxon>Chordata</taxon>
        <taxon>Craniata</taxon>
        <taxon>Vertebrata</taxon>
        <taxon>Euteleostomi</taxon>
        <taxon>Amphibia</taxon>
        <taxon>Batrachia</taxon>
        <taxon>Caudata</taxon>
        <taxon>Salamandroidea</taxon>
        <taxon>Salamandridae</taxon>
        <taxon>Pleurodelinae</taxon>
        <taxon>Pleurodeles</taxon>
    </lineage>
</organism>
<gene>
    <name evidence="1" type="ORF">NDU88_004959</name>
</gene>
<proteinExistence type="predicted"/>
<evidence type="ECO:0000313" key="1">
    <source>
        <dbReference type="EMBL" id="KAJ1179725.1"/>
    </source>
</evidence>